<dbReference type="CDD" id="cd07821">
    <property type="entry name" value="PYR_PYL_RCAR_like"/>
    <property type="match status" value="1"/>
</dbReference>
<accession>A0ABW8UWL9</accession>
<name>A0ABW8UWL9_9RHOB</name>
<evidence type="ECO:0000256" key="1">
    <source>
        <dbReference type="SAM" id="SignalP"/>
    </source>
</evidence>
<proteinExistence type="predicted"/>
<gene>
    <name evidence="2" type="ORF">ACERZ8_09390</name>
</gene>
<keyword evidence="1" id="KW-0732">Signal</keyword>
<dbReference type="EMBL" id="JBHDIY010000002">
    <property type="protein sequence ID" value="MFL4470067.1"/>
    <property type="molecule type" value="Genomic_DNA"/>
</dbReference>
<sequence>MKHLYTVASAALVSLALTQGAGAQDMPPRTIGSLDVNAATTAPLQVTRSVHVDADPEAIFATISNNENWVGWFDSLESVDGQDDARTFTFAGGQGSLTENIVAFDAPNVFAWAISDGNPLGLEDHLGALHVMPDAEDGEGSVVSLSVFYNHPDLAEIAPATEGGGTTITDALVGAHGGTVAQEVFGTDTITIRTMRVTNTGVDDLWSVMVDGFGDVAQWSSVISEATLFGKTDTSNDGLLGVGRKCFIPGFGSEVEERVVEVDREAGRFAYEVLAGLPPFASNGHSQWDFEDLGDGTTLVTSTITMRIADGTPGMAVGMTKGSFRQLMTISIDEFIHFAHTGEPHPRELASRS</sequence>
<comment type="caution">
    <text evidence="2">The sequence shown here is derived from an EMBL/GenBank/DDBJ whole genome shotgun (WGS) entry which is preliminary data.</text>
</comment>
<evidence type="ECO:0000313" key="2">
    <source>
        <dbReference type="EMBL" id="MFL4470067.1"/>
    </source>
</evidence>
<dbReference type="InterPro" id="IPR019587">
    <property type="entry name" value="Polyketide_cyclase/dehydratase"/>
</dbReference>
<feature type="chain" id="PRO_5045538433" evidence="1">
    <location>
        <begin position="24"/>
        <end position="353"/>
    </location>
</feature>
<reference evidence="2 3" key="1">
    <citation type="submission" date="2024-08" db="EMBL/GenBank/DDBJ databases">
        <title>Tateyamaria sp. nov., isolated from marine algae.</title>
        <authorList>
            <person name="Choi B.J."/>
            <person name="Kim J.M."/>
            <person name="Lee J.K."/>
            <person name="Choi D.G."/>
            <person name="Bayburt H."/>
            <person name="Baek J.H."/>
            <person name="Han D.M."/>
            <person name="Jeon C.O."/>
        </authorList>
    </citation>
    <scope>NUCLEOTIDE SEQUENCE [LARGE SCALE GENOMIC DNA]</scope>
    <source>
        <strain evidence="2 3">KMU-156</strain>
    </source>
</reference>
<dbReference type="Pfam" id="PF10604">
    <property type="entry name" value="Polyketide_cyc2"/>
    <property type="match status" value="2"/>
</dbReference>
<dbReference type="Proteomes" id="UP001627408">
    <property type="component" value="Unassembled WGS sequence"/>
</dbReference>
<dbReference type="Gene3D" id="3.30.530.20">
    <property type="match status" value="2"/>
</dbReference>
<feature type="signal peptide" evidence="1">
    <location>
        <begin position="1"/>
        <end position="23"/>
    </location>
</feature>
<dbReference type="CDD" id="cd07812">
    <property type="entry name" value="SRPBCC"/>
    <property type="match status" value="1"/>
</dbReference>
<organism evidence="2 3">
    <name type="scientific">Tateyamaria armeniaca</name>
    <dbReference type="NCBI Taxonomy" id="2518930"/>
    <lineage>
        <taxon>Bacteria</taxon>
        <taxon>Pseudomonadati</taxon>
        <taxon>Pseudomonadota</taxon>
        <taxon>Alphaproteobacteria</taxon>
        <taxon>Rhodobacterales</taxon>
        <taxon>Roseobacteraceae</taxon>
        <taxon>Tateyamaria</taxon>
    </lineage>
</organism>
<keyword evidence="3" id="KW-1185">Reference proteome</keyword>
<protein>
    <submittedName>
        <fullName evidence="2">SRPBCC family protein</fullName>
    </submittedName>
</protein>
<dbReference type="InterPro" id="IPR023393">
    <property type="entry name" value="START-like_dom_sf"/>
</dbReference>
<evidence type="ECO:0000313" key="3">
    <source>
        <dbReference type="Proteomes" id="UP001627408"/>
    </source>
</evidence>
<dbReference type="SUPFAM" id="SSF55961">
    <property type="entry name" value="Bet v1-like"/>
    <property type="match status" value="2"/>
</dbReference>
<dbReference type="RefSeq" id="WP_407591938.1">
    <property type="nucleotide sequence ID" value="NZ_JBHDIY010000002.1"/>
</dbReference>